<evidence type="ECO:0000256" key="2">
    <source>
        <dbReference type="ARBA" id="ARBA00004237"/>
    </source>
</evidence>
<name>A0A6B0GQC2_9EURY</name>
<feature type="transmembrane region" description="Helical" evidence="14">
    <location>
        <begin position="879"/>
        <end position="897"/>
    </location>
</feature>
<comment type="caution">
    <text evidence="18">The sequence shown here is derived from an EMBL/GenBank/DDBJ whole genome shotgun (WGS) entry which is preliminary data.</text>
</comment>
<dbReference type="InterPro" id="IPR055706">
    <property type="entry name" value="Slg1/2_DUF7282"/>
</dbReference>
<keyword evidence="19" id="KW-1185">Reference proteome</keyword>
<evidence type="ECO:0000256" key="5">
    <source>
        <dbReference type="ARBA" id="ARBA00022512"/>
    </source>
</evidence>
<keyword evidence="4" id="KW-1003">Cell membrane</keyword>
<evidence type="ECO:0000256" key="7">
    <source>
        <dbReference type="ARBA" id="ARBA00022601"/>
    </source>
</evidence>
<feature type="region of interest" description="Disordered" evidence="13">
    <location>
        <begin position="797"/>
        <end position="877"/>
    </location>
</feature>
<dbReference type="EMBL" id="WSZK01000042">
    <property type="protein sequence ID" value="MWG36870.1"/>
    <property type="molecule type" value="Genomic_DNA"/>
</dbReference>
<gene>
    <name evidence="18" type="ORF">GQS65_20680</name>
</gene>
<dbReference type="InterPro" id="IPR026452">
    <property type="entry name" value="Surf_glycop_sig_pep"/>
</dbReference>
<evidence type="ECO:0000259" key="17">
    <source>
        <dbReference type="Pfam" id="PF25162"/>
    </source>
</evidence>
<feature type="domain" description="DUF7827" evidence="17">
    <location>
        <begin position="209"/>
        <end position="324"/>
    </location>
</feature>
<dbReference type="GO" id="GO:0005886">
    <property type="term" value="C:plasma membrane"/>
    <property type="evidence" value="ECO:0007669"/>
    <property type="project" value="UniProtKB-SubCell"/>
</dbReference>
<evidence type="ECO:0000256" key="9">
    <source>
        <dbReference type="ARBA" id="ARBA00022729"/>
    </source>
</evidence>
<dbReference type="Pfam" id="PF18204">
    <property type="entry name" value="PGF-CTERM"/>
    <property type="match status" value="1"/>
</dbReference>
<keyword evidence="7" id="KW-0701">S-layer</keyword>
<comment type="similarity">
    <text evidence="3">Belongs to the halobacterial S-layer protein family.</text>
</comment>
<evidence type="ECO:0000256" key="1">
    <source>
        <dbReference type="ARBA" id="ARBA00004236"/>
    </source>
</evidence>
<keyword evidence="10 14" id="KW-1133">Transmembrane helix</keyword>
<dbReference type="GO" id="GO:0030115">
    <property type="term" value="C:S-layer"/>
    <property type="evidence" value="ECO:0007669"/>
    <property type="project" value="UniProtKB-SubCell"/>
</dbReference>
<protein>
    <submittedName>
        <fullName evidence="18">PGF-CTERM sorting domain-containing protein</fullName>
    </submittedName>
</protein>
<evidence type="ECO:0000313" key="18">
    <source>
        <dbReference type="EMBL" id="MWG36870.1"/>
    </source>
</evidence>
<dbReference type="Proteomes" id="UP000451471">
    <property type="component" value="Unassembled WGS sequence"/>
</dbReference>
<feature type="compositionally biased region" description="Low complexity" evidence="13">
    <location>
        <begin position="842"/>
        <end position="877"/>
    </location>
</feature>
<feature type="compositionally biased region" description="Polar residues" evidence="13">
    <location>
        <begin position="800"/>
        <end position="811"/>
    </location>
</feature>
<dbReference type="OrthoDB" id="239724at2157"/>
<keyword evidence="6" id="KW-0964">Secreted</keyword>
<keyword evidence="8 14" id="KW-0812">Transmembrane</keyword>
<feature type="domain" description="DUF7282" evidence="16">
    <location>
        <begin position="598"/>
        <end position="711"/>
    </location>
</feature>
<evidence type="ECO:0000259" key="15">
    <source>
        <dbReference type="Pfam" id="PF18204"/>
    </source>
</evidence>
<dbReference type="NCBIfam" id="NF045517">
    <property type="entry name" value="halo_surf_dom"/>
    <property type="match status" value="1"/>
</dbReference>
<keyword evidence="9" id="KW-0732">Signal</keyword>
<dbReference type="NCBIfam" id="TIGR04126">
    <property type="entry name" value="PGF_CTERM"/>
    <property type="match status" value="1"/>
</dbReference>
<dbReference type="Pfam" id="PF25162">
    <property type="entry name" value="DUF7827"/>
    <property type="match status" value="1"/>
</dbReference>
<accession>A0A6B0GQC2</accession>
<proteinExistence type="inferred from homology"/>
<dbReference type="NCBIfam" id="TIGR04207">
    <property type="entry name" value="halo_sig_pep"/>
    <property type="match status" value="1"/>
</dbReference>
<evidence type="ECO:0000256" key="8">
    <source>
        <dbReference type="ARBA" id="ARBA00022692"/>
    </source>
</evidence>
<feature type="domain" description="PGF-CTERM archaeal protein-sorting signal" evidence="15">
    <location>
        <begin position="877"/>
        <end position="899"/>
    </location>
</feature>
<dbReference type="Pfam" id="PF23951">
    <property type="entry name" value="DUF7282"/>
    <property type="match status" value="2"/>
</dbReference>
<evidence type="ECO:0000256" key="6">
    <source>
        <dbReference type="ARBA" id="ARBA00022525"/>
    </source>
</evidence>
<keyword evidence="12" id="KW-0325">Glycoprotein</keyword>
<evidence type="ECO:0000256" key="12">
    <source>
        <dbReference type="ARBA" id="ARBA00023180"/>
    </source>
</evidence>
<dbReference type="InterPro" id="IPR026371">
    <property type="entry name" value="PGF_CTERM"/>
</dbReference>
<dbReference type="RefSeq" id="WP_158206523.1">
    <property type="nucleotide sequence ID" value="NZ_WSZK01000042.1"/>
</dbReference>
<evidence type="ECO:0000256" key="3">
    <source>
        <dbReference type="ARBA" id="ARBA00009327"/>
    </source>
</evidence>
<evidence type="ECO:0000313" key="19">
    <source>
        <dbReference type="Proteomes" id="UP000451471"/>
    </source>
</evidence>
<comment type="subcellular location">
    <subcellularLocation>
        <location evidence="1">Cell membrane</location>
    </subcellularLocation>
    <subcellularLocation>
        <location evidence="2">Secreted</location>
        <location evidence="2">Cell wall</location>
        <location evidence="2">S-layer</location>
    </subcellularLocation>
</comment>
<keyword evidence="11 14" id="KW-0472">Membrane</keyword>
<evidence type="ECO:0000256" key="11">
    <source>
        <dbReference type="ARBA" id="ARBA00023136"/>
    </source>
</evidence>
<keyword evidence="5" id="KW-0134">Cell wall</keyword>
<evidence type="ECO:0000256" key="4">
    <source>
        <dbReference type="ARBA" id="ARBA00022475"/>
    </source>
</evidence>
<organism evidence="18 19">
    <name type="scientific">Halomarina oriensis</name>
    <dbReference type="NCBI Taxonomy" id="671145"/>
    <lineage>
        <taxon>Archaea</taxon>
        <taxon>Methanobacteriati</taxon>
        <taxon>Methanobacteriota</taxon>
        <taxon>Stenosarchaea group</taxon>
        <taxon>Halobacteria</taxon>
        <taxon>Halobacteriales</taxon>
        <taxon>Natronomonadaceae</taxon>
        <taxon>Halomarina</taxon>
    </lineage>
</organism>
<feature type="domain" description="DUF7282" evidence="16">
    <location>
        <begin position="719"/>
        <end position="833"/>
    </location>
</feature>
<dbReference type="AlphaFoldDB" id="A0A6B0GQC2"/>
<evidence type="ECO:0000256" key="13">
    <source>
        <dbReference type="SAM" id="MobiDB-lite"/>
    </source>
</evidence>
<evidence type="ECO:0000256" key="14">
    <source>
        <dbReference type="SAM" id="Phobius"/>
    </source>
</evidence>
<sequence length="901" mass="93230">MTGNNKVRSLFLAALVVFSVFAGATALAGSGAAQSANESSETIDTLVDGDVVFVGQTVTYEDSGANGYTLVDSDGQFVQEYGAGQITIDVADLEPGTYTLRTQGSDTEIDFTVAEQTISASFDGEDSLELNSNRGNYFVEITSSDVDDVSSVFAAEDALDAEGFQVEVDNTGSLDLADDLNLEGGEYDFDIEVVDTGAEANATLGVGVTPDADAEFEQSVYEGTRGDLVMIPLDFSGATDQATVTLGSEDVNYQVDLLVEDTDGDGNATIVFNTYQTLEGEDTAFSGAEGASVTVVNDNGNADPSAEPKLSQILSADAAYDLSASVDDDETDVATLAINEGSVDSFEIGTAPAASFGDAESVSDVENVSVDSDTVAAGDVVTHRLEATGIFGAVTANGGLSEFLSQTDAEITISEVDAGPNADADSISLEDDLDENDYNVVTDGEGVVYVNVDSSAGALEDFSGELQTTLTLTEDTGLVDEETSLNDTFTVVPRTASFDTEEIDDVDTVVVSAENGSTITGETSVAPGTTFNVRVRATGDSPFLLSDQVEADENGTFSAEFDFSGISPNTTFEASIIGGDFDQADTDVPGVVQPAPSAEVSISDQESDGSTVTVDSATLSDGGFVTIHDSTLQDGEVLGSVRGTSDYLESGESSDIEISLDAPYNESGTAIAMAHMDTNGNEEYDFVTSEGSEDGPYTDDGSPVVDSAEITVSNQSTSASVTVEDQTTDGSVVTIASASLPEGGFVTIHDDTLQDGAVIESVRGTSEYQEAGNVTDLNVTLDTAFENTSTVIAMPHMDTNDNQQYDFVTSEGSDDGPYTNEDGSPVTDSAELTVGGEGDGTTGTPTDTTEETPTPSEPTTTEGEQTDDGTPTTDTSQPGFGIIVALVALVAAALLAVRRDN</sequence>
<evidence type="ECO:0000256" key="10">
    <source>
        <dbReference type="ARBA" id="ARBA00022989"/>
    </source>
</evidence>
<dbReference type="InterPro" id="IPR057149">
    <property type="entry name" value="DUF7827"/>
</dbReference>
<evidence type="ECO:0000259" key="16">
    <source>
        <dbReference type="Pfam" id="PF23951"/>
    </source>
</evidence>
<reference evidence="18 19" key="1">
    <citation type="submission" date="2019-12" db="EMBL/GenBank/DDBJ databases">
        <title>Halocatena pleomorpha gen. nov. sp. nov., an extremely halophilic archaeon of family Halobacteriaceae isolated from saltpan soil.</title>
        <authorList>
            <person name="Pal Y."/>
            <person name="Verma A."/>
            <person name="Krishnamurthi S."/>
            <person name="Kumar P."/>
        </authorList>
    </citation>
    <scope>NUCLEOTIDE SEQUENCE [LARGE SCALE GENOMIC DNA]</scope>
    <source>
        <strain evidence="18 19">JCM 16495</strain>
    </source>
</reference>